<sequence>MSSPSNLLLPKTNVLLTIVVLLALIVLSFYGMYGNTFFFNKAENYIFPLLTLTHFLYLYVLWFKITEREYPDSIMKNIEYIMYGIVLVYGYEIFSTYTILSTHNEFQDHVIPNTFMPMGILIVTLQTILVCLSIWSFAIRKIRVGKYDFDYLNNHLDAWE</sequence>
<keyword evidence="1" id="KW-0812">Transmembrane</keyword>
<feature type="transmembrane region" description="Helical" evidence="1">
    <location>
        <begin position="45"/>
        <end position="65"/>
    </location>
</feature>
<keyword evidence="1" id="KW-1133">Transmembrane helix</keyword>
<name>A0A3S0ABY4_9FLAO</name>
<dbReference type="AlphaFoldDB" id="A0A3S0ABY4"/>
<dbReference type="RefSeq" id="WP_126163643.1">
    <property type="nucleotide sequence ID" value="NZ_RQPJ01000021.1"/>
</dbReference>
<comment type="caution">
    <text evidence="2">The sequence shown here is derived from an EMBL/GenBank/DDBJ whole genome shotgun (WGS) entry which is preliminary data.</text>
</comment>
<dbReference type="OrthoDB" id="1436004at2"/>
<evidence type="ECO:0000313" key="2">
    <source>
        <dbReference type="EMBL" id="RTE51958.1"/>
    </source>
</evidence>
<feature type="transmembrane region" description="Helical" evidence="1">
    <location>
        <begin position="77"/>
        <end position="100"/>
    </location>
</feature>
<evidence type="ECO:0000256" key="1">
    <source>
        <dbReference type="SAM" id="Phobius"/>
    </source>
</evidence>
<proteinExistence type="predicted"/>
<feature type="transmembrane region" description="Helical" evidence="1">
    <location>
        <begin position="120"/>
        <end position="139"/>
    </location>
</feature>
<protein>
    <submittedName>
        <fullName evidence="2">Uncharacterized protein</fullName>
    </submittedName>
</protein>
<accession>A0A3S0ABY4</accession>
<keyword evidence="3" id="KW-1185">Reference proteome</keyword>
<dbReference type="Proteomes" id="UP000267585">
    <property type="component" value="Unassembled WGS sequence"/>
</dbReference>
<gene>
    <name evidence="2" type="ORF">EHW67_17295</name>
</gene>
<organism evidence="2 3">
    <name type="scientific">Arenibacter aquaticus</name>
    <dbReference type="NCBI Taxonomy" id="2489054"/>
    <lineage>
        <taxon>Bacteria</taxon>
        <taxon>Pseudomonadati</taxon>
        <taxon>Bacteroidota</taxon>
        <taxon>Flavobacteriia</taxon>
        <taxon>Flavobacteriales</taxon>
        <taxon>Flavobacteriaceae</taxon>
        <taxon>Arenibacter</taxon>
    </lineage>
</organism>
<dbReference type="EMBL" id="RQPJ01000021">
    <property type="protein sequence ID" value="RTE51958.1"/>
    <property type="molecule type" value="Genomic_DNA"/>
</dbReference>
<feature type="transmembrane region" description="Helical" evidence="1">
    <location>
        <begin position="12"/>
        <end position="33"/>
    </location>
</feature>
<reference evidence="2 3" key="1">
    <citation type="submission" date="2018-11" db="EMBL/GenBank/DDBJ databases">
        <title>Arenibacter aquaticus sp.nov., a marine bacterium isolated from surface seawater in the South China Sea.</title>
        <authorList>
            <person name="Guo J."/>
            <person name="Sun J."/>
        </authorList>
    </citation>
    <scope>NUCLEOTIDE SEQUENCE [LARGE SCALE GENOMIC DNA]</scope>
    <source>
        <strain evidence="2 3">GUO666</strain>
    </source>
</reference>
<keyword evidence="1" id="KW-0472">Membrane</keyword>
<evidence type="ECO:0000313" key="3">
    <source>
        <dbReference type="Proteomes" id="UP000267585"/>
    </source>
</evidence>